<dbReference type="AlphaFoldDB" id="A0A1T4N5X7"/>
<dbReference type="STRING" id="29524.SAMN02745171_01009"/>
<dbReference type="PANTHER" id="PTHR21600:SF87">
    <property type="entry name" value="RNA PSEUDOURIDYLATE SYNTHASE DOMAIN-CONTAINING PROTEIN 1"/>
    <property type="match status" value="1"/>
</dbReference>
<gene>
    <name evidence="4" type="ORF">SAMN02745171_01009</name>
</gene>
<dbReference type="EMBL" id="FUXE01000009">
    <property type="protein sequence ID" value="SJZ74541.1"/>
    <property type="molecule type" value="Genomic_DNA"/>
</dbReference>
<dbReference type="Gene3D" id="3.30.2350.10">
    <property type="entry name" value="Pseudouridine synthase"/>
    <property type="match status" value="1"/>
</dbReference>
<name>A0A1T4N5X7_9PORP</name>
<dbReference type="InterPro" id="IPR020103">
    <property type="entry name" value="PsdUridine_synth_cat_dom_sf"/>
</dbReference>
<dbReference type="Proteomes" id="UP000190121">
    <property type="component" value="Unassembled WGS sequence"/>
</dbReference>
<feature type="compositionally biased region" description="Polar residues" evidence="2">
    <location>
        <begin position="191"/>
        <end position="203"/>
    </location>
</feature>
<organism evidence="4 5">
    <name type="scientific">Porphyromonas circumdentaria</name>
    <dbReference type="NCBI Taxonomy" id="29524"/>
    <lineage>
        <taxon>Bacteria</taxon>
        <taxon>Pseudomonadati</taxon>
        <taxon>Bacteroidota</taxon>
        <taxon>Bacteroidia</taxon>
        <taxon>Bacteroidales</taxon>
        <taxon>Porphyromonadaceae</taxon>
        <taxon>Porphyromonas</taxon>
    </lineage>
</organism>
<feature type="domain" description="Pseudouridine synthase RsuA/RluA-like" evidence="3">
    <location>
        <begin position="94"/>
        <end position="251"/>
    </location>
</feature>
<evidence type="ECO:0000259" key="3">
    <source>
        <dbReference type="Pfam" id="PF00849"/>
    </source>
</evidence>
<dbReference type="SUPFAM" id="SSF55120">
    <property type="entry name" value="Pseudouridine synthase"/>
    <property type="match status" value="1"/>
</dbReference>
<dbReference type="GO" id="GO:0000455">
    <property type="term" value="P:enzyme-directed rRNA pseudouridine synthesis"/>
    <property type="evidence" value="ECO:0007669"/>
    <property type="project" value="TreeGrafter"/>
</dbReference>
<feature type="region of interest" description="Disordered" evidence="2">
    <location>
        <begin position="191"/>
        <end position="219"/>
    </location>
</feature>
<accession>A0A1T4N5X7</accession>
<keyword evidence="5" id="KW-1185">Reference proteome</keyword>
<proteinExistence type="inferred from homology"/>
<comment type="similarity">
    <text evidence="1">Belongs to the pseudouridine synthase RluA family.</text>
</comment>
<evidence type="ECO:0000256" key="2">
    <source>
        <dbReference type="SAM" id="MobiDB-lite"/>
    </source>
</evidence>
<reference evidence="5" key="1">
    <citation type="submission" date="2017-02" db="EMBL/GenBank/DDBJ databases">
        <authorList>
            <person name="Varghese N."/>
            <person name="Submissions S."/>
        </authorList>
    </citation>
    <scope>NUCLEOTIDE SEQUENCE [LARGE SCALE GENOMIC DNA]</scope>
    <source>
        <strain evidence="5">ATCC 51356</strain>
    </source>
</reference>
<dbReference type="PANTHER" id="PTHR21600">
    <property type="entry name" value="MITOCHONDRIAL RNA PSEUDOURIDINE SYNTHASE"/>
    <property type="match status" value="1"/>
</dbReference>
<dbReference type="RefSeq" id="WP_078736935.1">
    <property type="nucleotide sequence ID" value="NZ_FUXE01000009.1"/>
</dbReference>
<dbReference type="GO" id="GO:0003723">
    <property type="term" value="F:RNA binding"/>
    <property type="evidence" value="ECO:0007669"/>
    <property type="project" value="InterPro"/>
</dbReference>
<evidence type="ECO:0000313" key="4">
    <source>
        <dbReference type="EMBL" id="SJZ74541.1"/>
    </source>
</evidence>
<protein>
    <submittedName>
        <fullName evidence="4">23S rRNA pseudouridine1911/1915/1917 synthase</fullName>
    </submittedName>
</protein>
<dbReference type="GO" id="GO:0140098">
    <property type="term" value="F:catalytic activity, acting on RNA"/>
    <property type="evidence" value="ECO:0007669"/>
    <property type="project" value="UniProtKB-ARBA"/>
</dbReference>
<dbReference type="Pfam" id="PF00849">
    <property type="entry name" value="PseudoU_synth_2"/>
    <property type="match status" value="1"/>
</dbReference>
<dbReference type="OrthoDB" id="9796412at2"/>
<sequence>MKNKTSVRKRRQLVARWKCDRTTSVLEAMGKLLPDSSRTSHKQYLRDRCLKLNGEVCTSSLTEVNEGDLLELFSVGFLPPLFTPEIKLLWEDDYFILVQKEAGLHTISTREGEKRTVFRLVADYYKAGNSTEKIFLLNRLDRETPGLILFARNREIQQEVLENWGKYVLAQSFTALVEGVIPNEEGELTSLSEASTKMSQSKVPNKKKNTSHAEAPRRSRVSYQVLERGQWRTLLYLTLHGRYNGIRSQLSEKGNPIMGEKNKGCLLRSTKELAITQSEMLFLHPVTGKRHHFKLETPEYIYSLLKGRLTSSERAAIQEKETPVSEKAFNLSSIKPIKRT</sequence>
<dbReference type="InterPro" id="IPR050188">
    <property type="entry name" value="RluA_PseudoU_synthase"/>
</dbReference>
<dbReference type="InterPro" id="IPR006145">
    <property type="entry name" value="PsdUridine_synth_RsuA/RluA"/>
</dbReference>
<evidence type="ECO:0000313" key="5">
    <source>
        <dbReference type="Proteomes" id="UP000190121"/>
    </source>
</evidence>
<dbReference type="GO" id="GO:0009982">
    <property type="term" value="F:pseudouridine synthase activity"/>
    <property type="evidence" value="ECO:0007669"/>
    <property type="project" value="InterPro"/>
</dbReference>
<evidence type="ECO:0000256" key="1">
    <source>
        <dbReference type="ARBA" id="ARBA00010876"/>
    </source>
</evidence>